<organism evidence="1 2">
    <name type="scientific">Rhodococcus spongiicola</name>
    <dbReference type="NCBI Taxonomy" id="2487352"/>
    <lineage>
        <taxon>Bacteria</taxon>
        <taxon>Bacillati</taxon>
        <taxon>Actinomycetota</taxon>
        <taxon>Actinomycetes</taxon>
        <taxon>Mycobacteriales</taxon>
        <taxon>Nocardiaceae</taxon>
        <taxon>Rhodococcus</taxon>
    </lineage>
</organism>
<evidence type="ECO:0000313" key="1">
    <source>
        <dbReference type="EMBL" id="RVW04962.1"/>
    </source>
</evidence>
<gene>
    <name evidence="1" type="ORF">EF834_05460</name>
</gene>
<dbReference type="Proteomes" id="UP000284333">
    <property type="component" value="Unassembled WGS sequence"/>
</dbReference>
<reference evidence="1 2" key="1">
    <citation type="submission" date="2018-11" db="EMBL/GenBank/DDBJ databases">
        <title>Rhodococcus spongicola sp. nov. and Rhodococcus xishaensis sp. nov. from marine sponges.</title>
        <authorList>
            <person name="Li L."/>
            <person name="Lin H.W."/>
        </authorList>
    </citation>
    <scope>NUCLEOTIDE SEQUENCE [LARGE SCALE GENOMIC DNA]</scope>
    <source>
        <strain evidence="1 2">LHW50502</strain>
    </source>
</reference>
<dbReference type="EMBL" id="RKLN01000002">
    <property type="protein sequence ID" value="RVW04962.1"/>
    <property type="molecule type" value="Genomic_DNA"/>
</dbReference>
<dbReference type="InterPro" id="IPR022536">
    <property type="entry name" value="EspC"/>
</dbReference>
<proteinExistence type="predicted"/>
<name>A0A3S3ANT0_9NOCA</name>
<comment type="caution">
    <text evidence="1">The sequence shown here is derived from an EMBL/GenBank/DDBJ whole genome shotgun (WGS) entry which is preliminary data.</text>
</comment>
<dbReference type="OrthoDB" id="4565343at2"/>
<dbReference type="AlphaFoldDB" id="A0A3S3ANT0"/>
<keyword evidence="2" id="KW-1185">Reference proteome</keyword>
<dbReference type="RefSeq" id="WP_127946219.1">
    <property type="nucleotide sequence ID" value="NZ_RKLN01000002.1"/>
</dbReference>
<accession>A0A3S3ANT0</accession>
<dbReference type="GO" id="GO:0009306">
    <property type="term" value="P:protein secretion"/>
    <property type="evidence" value="ECO:0007669"/>
    <property type="project" value="InterPro"/>
</dbReference>
<protein>
    <recommendedName>
        <fullName evidence="3">ESX-1 secretion-associated protein</fullName>
    </recommendedName>
</protein>
<evidence type="ECO:0000313" key="2">
    <source>
        <dbReference type="Proteomes" id="UP000284333"/>
    </source>
</evidence>
<dbReference type="Pfam" id="PF10824">
    <property type="entry name" value="T7SS_ESX_EspC"/>
    <property type="match status" value="1"/>
</dbReference>
<sequence length="104" mass="9889">MSEFSAAAAGIAAFGGTATELAARAEAAAAAVAAKPDALGQVFGLIGGDLLAAFTGARSAHAARLERLASAWASMSAAAITTAAGYEATDAGTASTLNSTSAAL</sequence>
<evidence type="ECO:0008006" key="3">
    <source>
        <dbReference type="Google" id="ProtNLM"/>
    </source>
</evidence>